<comment type="caution">
    <text evidence="2">The sequence shown here is derived from an EMBL/GenBank/DDBJ whole genome shotgun (WGS) entry which is preliminary data.</text>
</comment>
<evidence type="ECO:0000313" key="3">
    <source>
        <dbReference type="Proteomes" id="UP000003973"/>
    </source>
</evidence>
<dbReference type="Proteomes" id="UP000003973">
    <property type="component" value="Unassembled WGS sequence"/>
</dbReference>
<reference evidence="2" key="1">
    <citation type="submission" date="2011-10" db="EMBL/GenBank/DDBJ databases">
        <title>The Genome Sequence of Oxalobacter formigenes HOxBLS.</title>
        <authorList>
            <consortium name="The Broad Institute Genome Sequencing Platform"/>
            <person name="Earl A."/>
            <person name="Ward D."/>
            <person name="Feldgarden M."/>
            <person name="Gevers D."/>
            <person name="Allison M.J."/>
            <person name="Humphrey S."/>
            <person name="Young S.K."/>
            <person name="Zeng Q."/>
            <person name="Gargeya S."/>
            <person name="Fitzgerald M."/>
            <person name="Haas B."/>
            <person name="Abouelleil A."/>
            <person name="Alvarado L."/>
            <person name="Arachchi H.M."/>
            <person name="Berlin A."/>
            <person name="Brown A."/>
            <person name="Chapman S.B."/>
            <person name="Chen Z."/>
            <person name="Dunbar C."/>
            <person name="Freedman E."/>
            <person name="Gearin G."/>
            <person name="Goldberg J."/>
            <person name="Griggs A."/>
            <person name="Gujja S."/>
            <person name="Heiman D."/>
            <person name="Howarth C."/>
            <person name="Larson L."/>
            <person name="Lui A."/>
            <person name="MacDonald P.J.P."/>
            <person name="Montmayeur A."/>
            <person name="Murphy C."/>
            <person name="Neiman D."/>
            <person name="Pearson M."/>
            <person name="Priest M."/>
            <person name="Roberts A."/>
            <person name="Saif S."/>
            <person name="Shea T."/>
            <person name="Shenoy N."/>
            <person name="Sisk P."/>
            <person name="Stolte C."/>
            <person name="Sykes S."/>
            <person name="Wortman J."/>
            <person name="Nusbaum C."/>
            <person name="Birren B."/>
        </authorList>
    </citation>
    <scope>NUCLEOTIDE SEQUENCE [LARGE SCALE GENOMIC DNA]</scope>
    <source>
        <strain evidence="2">HOxBLS</strain>
    </source>
</reference>
<feature type="transmembrane region" description="Helical" evidence="1">
    <location>
        <begin position="64"/>
        <end position="84"/>
    </location>
</feature>
<keyword evidence="1" id="KW-0472">Membrane</keyword>
<evidence type="ECO:0000256" key="1">
    <source>
        <dbReference type="SAM" id="Phobius"/>
    </source>
</evidence>
<sequence>MSVYVKSEVKRMNSMELQYACGVELGNCLNCRKAFAYRRARDAPPIEAEFFRCVMTSINLLNDIFVSGNFFIMELGAFYVGFYIKSIIKT</sequence>
<accession>T5LEN3</accession>
<dbReference type="EMBL" id="ACDP02000002">
    <property type="protein sequence ID" value="EQM95331.1"/>
    <property type="molecule type" value="Genomic_DNA"/>
</dbReference>
<gene>
    <name evidence="2" type="ORF">OFAG_02370</name>
</gene>
<protein>
    <submittedName>
        <fullName evidence="2">Uncharacterized protein</fullName>
    </submittedName>
</protein>
<name>T5LEN3_9BURK</name>
<organism evidence="2 3">
    <name type="scientific">Oxalobacter paraformigenes</name>
    <dbReference type="NCBI Taxonomy" id="556268"/>
    <lineage>
        <taxon>Bacteria</taxon>
        <taxon>Pseudomonadati</taxon>
        <taxon>Pseudomonadota</taxon>
        <taxon>Betaproteobacteria</taxon>
        <taxon>Burkholderiales</taxon>
        <taxon>Oxalobacteraceae</taxon>
        <taxon>Oxalobacter</taxon>
    </lineage>
</organism>
<keyword evidence="1" id="KW-0812">Transmembrane</keyword>
<keyword evidence="3" id="KW-1185">Reference proteome</keyword>
<dbReference type="RefSeq" id="WP_020994717.1">
    <property type="nucleotide sequence ID" value="NZ_KI392030.1"/>
</dbReference>
<dbReference type="HOGENOM" id="CLU_2438001_0_0_4"/>
<dbReference type="AlphaFoldDB" id="T5LEN3"/>
<keyword evidence="1" id="KW-1133">Transmembrane helix</keyword>
<proteinExistence type="predicted"/>
<evidence type="ECO:0000313" key="2">
    <source>
        <dbReference type="EMBL" id="EQM95331.1"/>
    </source>
</evidence>